<dbReference type="Pfam" id="PF00754">
    <property type="entry name" value="F5_F8_type_C"/>
    <property type="match status" value="1"/>
</dbReference>
<dbReference type="PROSITE" id="PS50022">
    <property type="entry name" value="FA58C_3"/>
    <property type="match status" value="1"/>
</dbReference>
<evidence type="ECO:0000259" key="8">
    <source>
        <dbReference type="PROSITE" id="PS50022"/>
    </source>
</evidence>
<dbReference type="PROSITE" id="PS51450">
    <property type="entry name" value="LRR"/>
    <property type="match status" value="2"/>
</dbReference>
<proteinExistence type="predicted"/>
<dbReference type="SMART" id="SM00365">
    <property type="entry name" value="LRR_SD22"/>
    <property type="match status" value="6"/>
</dbReference>
<dbReference type="Gene3D" id="3.80.10.10">
    <property type="entry name" value="Ribonuclease Inhibitor"/>
    <property type="match status" value="6"/>
</dbReference>
<keyword evidence="4 6" id="KW-0106">Calcium</keyword>
<keyword evidence="11" id="KW-1185">Reference proteome</keyword>
<dbReference type="Gene3D" id="2.60.120.260">
    <property type="entry name" value="Galactose-binding domain-like"/>
    <property type="match status" value="1"/>
</dbReference>
<dbReference type="PANTHER" id="PTHR24366">
    <property type="entry name" value="IG(IMMUNOGLOBULIN) AND LRR(LEUCINE RICH REPEAT) DOMAINS"/>
    <property type="match status" value="1"/>
</dbReference>
<reference evidence="10" key="1">
    <citation type="submission" date="2022-11" db="EMBL/GenBank/DDBJ databases">
        <title>Centuries of genome instability and evolution in soft-shell clam transmissible cancer (bioRxiv).</title>
        <authorList>
            <person name="Hart S.F.M."/>
            <person name="Yonemitsu M.A."/>
            <person name="Giersch R.M."/>
            <person name="Beal B.F."/>
            <person name="Arriagada G."/>
            <person name="Davis B.W."/>
            <person name="Ostrander E.A."/>
            <person name="Goff S.P."/>
            <person name="Metzger M.J."/>
        </authorList>
    </citation>
    <scope>NUCLEOTIDE SEQUENCE</scope>
    <source>
        <strain evidence="10">MELC-2E11</strain>
        <tissue evidence="10">Siphon/mantle</tissue>
    </source>
</reference>
<name>A0ABY7FMS8_MYAAR</name>
<evidence type="ECO:0000256" key="6">
    <source>
        <dbReference type="PROSITE-ProRule" id="PRU00043"/>
    </source>
</evidence>
<evidence type="ECO:0000256" key="4">
    <source>
        <dbReference type="ARBA" id="ARBA00022837"/>
    </source>
</evidence>
<gene>
    <name evidence="10" type="ORF">MAR_015957</name>
</gene>
<dbReference type="Gene3D" id="2.60.40.60">
    <property type="entry name" value="Cadherins"/>
    <property type="match status" value="2"/>
</dbReference>
<keyword evidence="2" id="KW-0433">Leucine-rich repeat</keyword>
<dbReference type="InterPro" id="IPR001611">
    <property type="entry name" value="Leu-rich_rpt"/>
</dbReference>
<dbReference type="InterPro" id="IPR026906">
    <property type="entry name" value="LRR_5"/>
</dbReference>
<evidence type="ECO:0000256" key="7">
    <source>
        <dbReference type="SAM" id="SignalP"/>
    </source>
</evidence>
<sequence length="1782" mass="195837">MILTSHVIVTLWLVPSLVRGQAGGQYYNDKYGTDDIDYKTDDNMHGLYDQTFNYLHDVNFNGDVSIGCSYDKKEGVVVSCSSSSVTLANLPISSIAAGTFSNTTTSILIYNCGSFELFEDGTFENLTSLNTLIVQGTSLNHLPDLSQTAVNTVNLAGNKIVITTENHRGWTFPTSIQRLTLAQNRIHWLPKNIVSGPQLTLASFSHNWLPQIHPNIFGDTSALRYLGMDGNRITRISKNSLDPLATNQFLHLNLSNNALSFIQPNTFSNLPAIKIIEMHQNSMATITWNVFSDMPNLIHLDLHANDFVSLGSKSFVNLPSLKELRLHSQKTGLATIAYDAFQNINDNLQELFVSSNALTTYPHQVLEEDHYPNLVKMHADNNLISNLTEFGTEAFPTNQYFLHAQRFAAFTPFSATPNIVIMYLQNNLITTINTTDLCELQALEELYLSDNKIRESLMDVDCFACLPVLNSLQLPGNLIQYVPAALQSSEVVPALITLNIRRNKITFLQTGAFSNVSTLLTLYMANNLILTVENGAFPTQIRLIEMRSNEFRFLHEDPFRYLDDLATLDLSSNQIQYLPDNAFEGCTSLTTLFLNNNNIAVLKKVHFENCPLTNDVTFASNDIGWIEEGTFENVSSMNSLDLSNNVLTRIPGGGTFWDLQIGKDLDLSNNRINLLTNQTFKSFRCVTLSLSNNKITEIHGYAFDDVSVSSLTLSGNPLRKLYSYALNSVHVTNSITMSGLFFDTIPTMAFYDVTASSLDLNSGEVATIEESAFYDLNVVTLLLNGNALHTVPNTIFGGACAVTDDLRLDGNNMSLIDTYALNNSVINDLYLNDNIFMAVPRVITQQSFDELYLQNNLIEEIPTGFFDLQTSLRILDLSNNLLTALEPGVFDSLVALNTLTMSSNKLATLPSTLLDSMTGLQYLYMSSNEMTHIYSLGNKPLLVVDFSSNNVGTIAGSAFSNLGSLGTLNLGGNPLECSCQLVMTLEDVAGPLTSATCDQNANANGVVFPESMETSTMYYKNVETSSFTCSGDNVAVSAVSGTGFTIEWDQPGFTYYQTNGSLTSPMLSGEITYHVECISSYASTVLGSRTDTNATDGPTAFSLGFDASDGVEAGTPYECSIKMELNNSDVSAKSEPAVFVTPDSVTPDVAGPNDVELQVKYYDFSKAHEDFDNLDYVTVSDVSYVDSPYGAWLAASTSPTSDTFSTWFRSDSENQEVDGIIVLFDQGGNTKQYYSDSYFPVDGEGFGSENQLDCNNKYHNFGFTAAVRVGLVYGGSEIITVAGGDAMWLYINKVRMFEFVSDGTTSPCFVVDLSSADLSVGEVYLETGTFSGGACSGLTSSTTPISLALEVGVTYHFDLFLVESKRCSSELLLRTENVVFSQDKTTDLPVDYMVAVPEDENIREILAADVNLVDIFSSPGSFSISLYKGNEARRFSIEESTYTFTAPAPTVPAYTNVTDIYGNHLQYVECNAASTLVTMPNDPTAETFTIGTTSLYVTLIAELDHEVENVYKLLLSVTDTALTLTGYIGVRIQIVDVNDNCPIITPTEFSATPQPVLQVAPLTTFTVSDADSGENSNIHYVVSSVFEDQAVMWDDTYDLWGDVYLQYTSLIFDVIAMDNGTVPFGMTASMNVTVSNTCVLDVLFGKIEYWFLVNDTTGEMTLRVPKYWMYEFLCSDALGLSTGTVLDFMMSSSSAFHAIGTGVGRARLNQLENVYSELAGAWVAGTVDADQWVAVDMGVPYKFTAVQIQGRSDADEWVTSFRIQYYANGTWHTYKDVNNVES</sequence>
<dbReference type="Pfam" id="PF13855">
    <property type="entry name" value="LRR_8"/>
    <property type="match status" value="6"/>
</dbReference>
<dbReference type="EMBL" id="CP111023">
    <property type="protein sequence ID" value="WAR21983.1"/>
    <property type="molecule type" value="Genomic_DNA"/>
</dbReference>
<dbReference type="InterPro" id="IPR002126">
    <property type="entry name" value="Cadherin-like_dom"/>
</dbReference>
<feature type="domain" description="F5/8 type C" evidence="8">
    <location>
        <begin position="1674"/>
        <end position="1782"/>
    </location>
</feature>
<dbReference type="SMART" id="SM00369">
    <property type="entry name" value="LRR_TYP"/>
    <property type="match status" value="21"/>
</dbReference>
<dbReference type="Proteomes" id="UP001164746">
    <property type="component" value="Chromosome 12"/>
</dbReference>
<dbReference type="Pfam" id="PF13306">
    <property type="entry name" value="LRR_5"/>
    <property type="match status" value="1"/>
</dbReference>
<evidence type="ECO:0000256" key="5">
    <source>
        <dbReference type="ARBA" id="ARBA00023136"/>
    </source>
</evidence>
<accession>A0ABY7FMS8</accession>
<dbReference type="PROSITE" id="PS01285">
    <property type="entry name" value="FA58C_1"/>
    <property type="match status" value="1"/>
</dbReference>
<dbReference type="PROSITE" id="PS00232">
    <property type="entry name" value="CADHERIN_1"/>
    <property type="match status" value="1"/>
</dbReference>
<feature type="domain" description="Cadherin" evidence="9">
    <location>
        <begin position="1388"/>
        <end position="1544"/>
    </location>
</feature>
<protein>
    <submittedName>
        <fullName evidence="10">ATK-like protein</fullName>
    </submittedName>
</protein>
<feature type="chain" id="PRO_5046015537" evidence="7">
    <location>
        <begin position="21"/>
        <end position="1782"/>
    </location>
</feature>
<dbReference type="SMART" id="SM00112">
    <property type="entry name" value="CA"/>
    <property type="match status" value="1"/>
</dbReference>
<keyword evidence="5" id="KW-0472">Membrane</keyword>
<evidence type="ECO:0000256" key="2">
    <source>
        <dbReference type="ARBA" id="ARBA00022614"/>
    </source>
</evidence>
<dbReference type="SUPFAM" id="SSF52058">
    <property type="entry name" value="L domain-like"/>
    <property type="match status" value="3"/>
</dbReference>
<dbReference type="InterPro" id="IPR008979">
    <property type="entry name" value="Galactose-bd-like_sf"/>
</dbReference>
<evidence type="ECO:0000256" key="1">
    <source>
        <dbReference type="ARBA" id="ARBA00004370"/>
    </source>
</evidence>
<dbReference type="InterPro" id="IPR032675">
    <property type="entry name" value="LRR_dom_sf"/>
</dbReference>
<dbReference type="SUPFAM" id="SSF49785">
    <property type="entry name" value="Galactose-binding domain-like"/>
    <property type="match status" value="1"/>
</dbReference>
<dbReference type="InterPro" id="IPR015919">
    <property type="entry name" value="Cadherin-like_sf"/>
</dbReference>
<dbReference type="InterPro" id="IPR020894">
    <property type="entry name" value="Cadherin_CS"/>
</dbReference>
<keyword evidence="3" id="KW-0677">Repeat</keyword>
<evidence type="ECO:0000313" key="10">
    <source>
        <dbReference type="EMBL" id="WAR21983.1"/>
    </source>
</evidence>
<keyword evidence="7" id="KW-0732">Signal</keyword>
<dbReference type="CDD" id="cd11304">
    <property type="entry name" value="Cadherin_repeat"/>
    <property type="match status" value="2"/>
</dbReference>
<dbReference type="SUPFAM" id="SSF49313">
    <property type="entry name" value="Cadherin-like"/>
    <property type="match status" value="2"/>
</dbReference>
<dbReference type="InterPro" id="IPR003591">
    <property type="entry name" value="Leu-rich_rpt_typical-subtyp"/>
</dbReference>
<feature type="signal peptide" evidence="7">
    <location>
        <begin position="1"/>
        <end position="20"/>
    </location>
</feature>
<evidence type="ECO:0000256" key="3">
    <source>
        <dbReference type="ARBA" id="ARBA00022737"/>
    </source>
</evidence>
<dbReference type="PROSITE" id="PS50268">
    <property type="entry name" value="CADHERIN_2"/>
    <property type="match status" value="1"/>
</dbReference>
<evidence type="ECO:0000259" key="9">
    <source>
        <dbReference type="PROSITE" id="PS50268"/>
    </source>
</evidence>
<organism evidence="10 11">
    <name type="scientific">Mya arenaria</name>
    <name type="common">Soft-shell clam</name>
    <dbReference type="NCBI Taxonomy" id="6604"/>
    <lineage>
        <taxon>Eukaryota</taxon>
        <taxon>Metazoa</taxon>
        <taxon>Spiralia</taxon>
        <taxon>Lophotrochozoa</taxon>
        <taxon>Mollusca</taxon>
        <taxon>Bivalvia</taxon>
        <taxon>Autobranchia</taxon>
        <taxon>Heteroconchia</taxon>
        <taxon>Euheterodonta</taxon>
        <taxon>Imparidentia</taxon>
        <taxon>Neoheterodontei</taxon>
        <taxon>Myida</taxon>
        <taxon>Myoidea</taxon>
        <taxon>Myidae</taxon>
        <taxon>Mya</taxon>
    </lineage>
</organism>
<evidence type="ECO:0000313" key="11">
    <source>
        <dbReference type="Proteomes" id="UP001164746"/>
    </source>
</evidence>
<dbReference type="InterPro" id="IPR000421">
    <property type="entry name" value="FA58C"/>
</dbReference>
<comment type="subcellular location">
    <subcellularLocation>
        <location evidence="1">Membrane</location>
    </subcellularLocation>
</comment>